<organism evidence="1 2">
    <name type="scientific">Kutzneria buriramensis</name>
    <dbReference type="NCBI Taxonomy" id="1045776"/>
    <lineage>
        <taxon>Bacteria</taxon>
        <taxon>Bacillati</taxon>
        <taxon>Actinomycetota</taxon>
        <taxon>Actinomycetes</taxon>
        <taxon>Pseudonocardiales</taxon>
        <taxon>Pseudonocardiaceae</taxon>
        <taxon>Kutzneria</taxon>
    </lineage>
</organism>
<name>A0A3E0H2E2_9PSEU</name>
<dbReference type="RefSeq" id="WP_116179345.1">
    <property type="nucleotide sequence ID" value="NZ_CP144375.1"/>
</dbReference>
<dbReference type="OrthoDB" id="9837291at2"/>
<dbReference type="EMBL" id="QUNO01000015">
    <property type="protein sequence ID" value="REH37204.1"/>
    <property type="molecule type" value="Genomic_DNA"/>
</dbReference>
<protein>
    <submittedName>
        <fullName evidence="1">Uncharacterized protein</fullName>
    </submittedName>
</protein>
<sequence>MNTFEETVELAVPLRTAFEQWTCYSSSPRPVTAQREGELVAWPGGRVTFHYVDTHTTRLVLRADPDTTPAGILLRFKEFAENEPVAAPAARQYWRVERA</sequence>
<keyword evidence="2" id="KW-1185">Reference proteome</keyword>
<dbReference type="AlphaFoldDB" id="A0A3E0H2E2"/>
<comment type="caution">
    <text evidence="1">The sequence shown here is derived from an EMBL/GenBank/DDBJ whole genome shotgun (WGS) entry which is preliminary data.</text>
</comment>
<gene>
    <name evidence="1" type="ORF">BCF44_115208</name>
</gene>
<proteinExistence type="predicted"/>
<reference evidence="1 2" key="1">
    <citation type="submission" date="2018-08" db="EMBL/GenBank/DDBJ databases">
        <title>Genomic Encyclopedia of Archaeal and Bacterial Type Strains, Phase II (KMG-II): from individual species to whole genera.</title>
        <authorList>
            <person name="Goeker M."/>
        </authorList>
    </citation>
    <scope>NUCLEOTIDE SEQUENCE [LARGE SCALE GENOMIC DNA]</scope>
    <source>
        <strain evidence="1 2">DSM 45791</strain>
    </source>
</reference>
<accession>A0A3E0H2E2</accession>
<dbReference type="Proteomes" id="UP000256269">
    <property type="component" value="Unassembled WGS sequence"/>
</dbReference>
<evidence type="ECO:0000313" key="1">
    <source>
        <dbReference type="EMBL" id="REH37204.1"/>
    </source>
</evidence>
<evidence type="ECO:0000313" key="2">
    <source>
        <dbReference type="Proteomes" id="UP000256269"/>
    </source>
</evidence>